<dbReference type="HOGENOM" id="CLU_021264_6_2_9"/>
<keyword evidence="2 6" id="KW-0378">Hydrolase</keyword>
<evidence type="ECO:0000256" key="4">
    <source>
        <dbReference type="SAM" id="Phobius"/>
    </source>
</evidence>
<dbReference type="Gene3D" id="3.20.20.370">
    <property type="entry name" value="Glycoside hydrolase/deacetylase"/>
    <property type="match status" value="1"/>
</dbReference>
<dbReference type="GO" id="GO:0016798">
    <property type="term" value="F:hydrolase activity, acting on glycosyl bonds"/>
    <property type="evidence" value="ECO:0007669"/>
    <property type="project" value="UniProtKB-KW"/>
</dbReference>
<dbReference type="CDD" id="cd10944">
    <property type="entry name" value="CE4_SmPgdA_like"/>
    <property type="match status" value="1"/>
</dbReference>
<protein>
    <submittedName>
        <fullName evidence="6">Putative xylanase/chitin deacetylase</fullName>
    </submittedName>
</protein>
<keyword evidence="6" id="KW-0858">Xylan degradation</keyword>
<accession>U5MLU5</accession>
<feature type="compositionally biased region" description="Polar residues" evidence="3">
    <location>
        <begin position="55"/>
        <end position="67"/>
    </location>
</feature>
<feature type="region of interest" description="Disordered" evidence="3">
    <location>
        <begin position="55"/>
        <end position="83"/>
    </location>
</feature>
<reference evidence="6 7" key="1">
    <citation type="journal article" date="2013" name="Genome Announc.">
        <title>Complete Genome Sequence of the Solvent Producer Clostridium saccharobutylicum NCP262 (DSM 13864).</title>
        <authorList>
            <person name="Poehlein A."/>
            <person name="Hartwich K."/>
            <person name="Krabben P."/>
            <person name="Ehrenreich A."/>
            <person name="Liebl W."/>
            <person name="Durre P."/>
            <person name="Gottschalk G."/>
            <person name="Daniel R."/>
        </authorList>
    </citation>
    <scope>NUCLEOTIDE SEQUENCE [LARGE SCALE GENOMIC DNA]</scope>
    <source>
        <strain evidence="6">DSM 13864</strain>
    </source>
</reference>
<dbReference type="PANTHER" id="PTHR10587:SF133">
    <property type="entry name" value="CHITIN DEACETYLASE 1-RELATED"/>
    <property type="match status" value="1"/>
</dbReference>
<dbReference type="GeneID" id="55473020"/>
<keyword evidence="4" id="KW-0472">Membrane</keyword>
<dbReference type="eggNOG" id="COG0726">
    <property type="taxonomic scope" value="Bacteria"/>
</dbReference>
<dbReference type="Pfam" id="PF01522">
    <property type="entry name" value="Polysacc_deac_1"/>
    <property type="match status" value="1"/>
</dbReference>
<dbReference type="AlphaFoldDB" id="U5MLU5"/>
<evidence type="ECO:0000256" key="3">
    <source>
        <dbReference type="SAM" id="MobiDB-lite"/>
    </source>
</evidence>
<dbReference type="Proteomes" id="UP000017118">
    <property type="component" value="Chromosome"/>
</dbReference>
<evidence type="ECO:0000256" key="1">
    <source>
        <dbReference type="ARBA" id="ARBA00022723"/>
    </source>
</evidence>
<dbReference type="SUPFAM" id="SSF88713">
    <property type="entry name" value="Glycoside hydrolase/deacetylase"/>
    <property type="match status" value="1"/>
</dbReference>
<dbReference type="KEGG" id="csb:CLSA_c04650"/>
<organism evidence="6 7">
    <name type="scientific">Clostridium saccharobutylicum DSM 13864</name>
    <dbReference type="NCBI Taxonomy" id="1345695"/>
    <lineage>
        <taxon>Bacteria</taxon>
        <taxon>Bacillati</taxon>
        <taxon>Bacillota</taxon>
        <taxon>Clostridia</taxon>
        <taxon>Eubacteriales</taxon>
        <taxon>Clostridiaceae</taxon>
        <taxon>Clostridium</taxon>
    </lineage>
</organism>
<dbReference type="GO" id="GO:0016020">
    <property type="term" value="C:membrane"/>
    <property type="evidence" value="ECO:0007669"/>
    <property type="project" value="TreeGrafter"/>
</dbReference>
<dbReference type="InterPro" id="IPR050248">
    <property type="entry name" value="Polysacc_deacetylase_ArnD"/>
</dbReference>
<dbReference type="PANTHER" id="PTHR10587">
    <property type="entry name" value="GLYCOSYL TRANSFERASE-RELATED"/>
    <property type="match status" value="1"/>
</dbReference>
<keyword evidence="6" id="KW-0119">Carbohydrate metabolism</keyword>
<dbReference type="EMBL" id="CP006721">
    <property type="protein sequence ID" value="AGX41488.1"/>
    <property type="molecule type" value="Genomic_DNA"/>
</dbReference>
<gene>
    <name evidence="6" type="ORF">CLSA_c04650</name>
</gene>
<feature type="domain" description="NodB homology" evidence="5">
    <location>
        <begin position="110"/>
        <end position="312"/>
    </location>
</feature>
<dbReference type="InterPro" id="IPR002509">
    <property type="entry name" value="NODB_dom"/>
</dbReference>
<name>U5MLU5_CLOSA</name>
<dbReference type="OrthoDB" id="258610at2"/>
<dbReference type="GO" id="GO:0016810">
    <property type="term" value="F:hydrolase activity, acting on carbon-nitrogen (but not peptide) bonds"/>
    <property type="evidence" value="ECO:0007669"/>
    <property type="project" value="InterPro"/>
</dbReference>
<evidence type="ECO:0000256" key="2">
    <source>
        <dbReference type="ARBA" id="ARBA00022801"/>
    </source>
</evidence>
<evidence type="ECO:0000259" key="5">
    <source>
        <dbReference type="PROSITE" id="PS51677"/>
    </source>
</evidence>
<sequence length="315" mass="35424">MKNNFRYNKNKQRNIKKLRLIISCIVIAVIVVVGSTIMAQKFSANKQNVQAQAVEANKQTDSQGENASSKETENNITKESDSEVENPAFIEKYLDQQMKGQKPDGADGKKVVYLTFDDGPSETVTPQILDTLKNENVHATFFLIGKYIDKDDTSKNLVKRELAEGNAIGNHTYSHDYNYLYPNGKINLQNCMSDFEKTEQSLKNVLGQDFSTRAIRFPGGQMTWSKKDPTGADAMDKSLHGKDWHQIDWNALSADAEGSPKNAEQLKDEVIKTVAGREKAIILMHDTYGKEETAKALPEVIKYLKGQGYEFKIMK</sequence>
<feature type="transmembrane region" description="Helical" evidence="4">
    <location>
        <begin position="20"/>
        <end position="39"/>
    </location>
</feature>
<feature type="compositionally biased region" description="Basic and acidic residues" evidence="3">
    <location>
        <begin position="68"/>
        <end position="81"/>
    </location>
</feature>
<dbReference type="PROSITE" id="PS51677">
    <property type="entry name" value="NODB"/>
    <property type="match status" value="1"/>
</dbReference>
<keyword evidence="7" id="KW-1185">Reference proteome</keyword>
<evidence type="ECO:0000313" key="7">
    <source>
        <dbReference type="Proteomes" id="UP000017118"/>
    </source>
</evidence>
<dbReference type="RefSeq" id="WP_022743776.1">
    <property type="nucleotide sequence ID" value="NC_022571.1"/>
</dbReference>
<dbReference type="PATRIC" id="fig|1345695.10.peg.1334"/>
<proteinExistence type="predicted"/>
<evidence type="ECO:0000313" key="6">
    <source>
        <dbReference type="EMBL" id="AGX41488.1"/>
    </source>
</evidence>
<keyword evidence="4" id="KW-0812">Transmembrane</keyword>
<dbReference type="InterPro" id="IPR011330">
    <property type="entry name" value="Glyco_hydro/deAcase_b/a-brl"/>
</dbReference>
<dbReference type="GO" id="GO:0046872">
    <property type="term" value="F:metal ion binding"/>
    <property type="evidence" value="ECO:0007669"/>
    <property type="project" value="UniProtKB-KW"/>
</dbReference>
<keyword evidence="4" id="KW-1133">Transmembrane helix</keyword>
<keyword evidence="1" id="KW-0479">Metal-binding</keyword>
<dbReference type="GO" id="GO:0045493">
    <property type="term" value="P:xylan catabolic process"/>
    <property type="evidence" value="ECO:0007669"/>
    <property type="project" value="UniProtKB-KW"/>
</dbReference>
<keyword evidence="6" id="KW-0326">Glycosidase</keyword>
<keyword evidence="6" id="KW-0624">Polysaccharide degradation</keyword>